<dbReference type="AlphaFoldDB" id="A0A438ES67"/>
<feature type="compositionally biased region" description="Low complexity" evidence="1">
    <location>
        <begin position="27"/>
        <end position="39"/>
    </location>
</feature>
<protein>
    <recommendedName>
        <fullName evidence="4">Retropepsins domain-containing protein</fullName>
    </recommendedName>
</protein>
<comment type="caution">
    <text evidence="2">The sequence shown here is derived from an EMBL/GenBank/DDBJ whole genome shotgun (WGS) entry which is preliminary data.</text>
</comment>
<gene>
    <name evidence="2" type="ORF">CK203_116601</name>
</gene>
<evidence type="ECO:0008006" key="4">
    <source>
        <dbReference type="Google" id="ProtNLM"/>
    </source>
</evidence>
<evidence type="ECO:0000256" key="1">
    <source>
        <dbReference type="SAM" id="MobiDB-lite"/>
    </source>
</evidence>
<dbReference type="InterPro" id="IPR021109">
    <property type="entry name" value="Peptidase_aspartic_dom_sf"/>
</dbReference>
<dbReference type="Proteomes" id="UP000288805">
    <property type="component" value="Unassembled WGS sequence"/>
</dbReference>
<organism evidence="2 3">
    <name type="scientific">Vitis vinifera</name>
    <name type="common">Grape</name>
    <dbReference type="NCBI Taxonomy" id="29760"/>
    <lineage>
        <taxon>Eukaryota</taxon>
        <taxon>Viridiplantae</taxon>
        <taxon>Streptophyta</taxon>
        <taxon>Embryophyta</taxon>
        <taxon>Tracheophyta</taxon>
        <taxon>Spermatophyta</taxon>
        <taxon>Magnoliopsida</taxon>
        <taxon>eudicotyledons</taxon>
        <taxon>Gunneridae</taxon>
        <taxon>Pentapetalae</taxon>
        <taxon>rosids</taxon>
        <taxon>Vitales</taxon>
        <taxon>Vitaceae</taxon>
        <taxon>Viteae</taxon>
        <taxon>Vitis</taxon>
    </lineage>
</organism>
<name>A0A438ES67_VITVI</name>
<dbReference type="Gene3D" id="2.40.70.10">
    <property type="entry name" value="Acid Proteases"/>
    <property type="match status" value="1"/>
</dbReference>
<evidence type="ECO:0000313" key="2">
    <source>
        <dbReference type="EMBL" id="RVW50507.1"/>
    </source>
</evidence>
<reference evidence="2 3" key="1">
    <citation type="journal article" date="2018" name="PLoS Genet.">
        <title>Population sequencing reveals clonal diversity and ancestral inbreeding in the grapevine cultivar Chardonnay.</title>
        <authorList>
            <person name="Roach M.J."/>
            <person name="Johnson D.L."/>
            <person name="Bohlmann J."/>
            <person name="van Vuuren H.J."/>
            <person name="Jones S.J."/>
            <person name="Pretorius I.S."/>
            <person name="Schmidt S.A."/>
            <person name="Borneman A.R."/>
        </authorList>
    </citation>
    <scope>NUCLEOTIDE SEQUENCE [LARGE SCALE GENOMIC DNA]</scope>
    <source>
        <strain evidence="3">cv. Chardonnay</strain>
        <tissue evidence="2">Leaf</tissue>
    </source>
</reference>
<accession>A0A438ES67</accession>
<evidence type="ECO:0000313" key="3">
    <source>
        <dbReference type="Proteomes" id="UP000288805"/>
    </source>
</evidence>
<dbReference type="SUPFAM" id="SSF50630">
    <property type="entry name" value="Acid proteases"/>
    <property type="match status" value="1"/>
</dbReference>
<proteinExistence type="predicted"/>
<dbReference type="EMBL" id="QGNW01001196">
    <property type="protein sequence ID" value="RVW50507.1"/>
    <property type="molecule type" value="Genomic_DNA"/>
</dbReference>
<feature type="region of interest" description="Disordered" evidence="1">
    <location>
        <begin position="1"/>
        <end position="39"/>
    </location>
</feature>
<dbReference type="CDD" id="cd00303">
    <property type="entry name" value="retropepsin_like"/>
    <property type="match status" value="1"/>
</dbReference>
<sequence>MLCKVMLNSDSESRTDSDNEDDINQLDSSGDVSSQSSSDQDVCIKGNCNCRPKTINVISQDQEFILDTLRKVEDEKTKQNLYEVFKKSVVKVEAKKTVNPYNLNDILNRFDQQSPKDVSIKELHEEVKQHKKEIKELRQFISLGLSDLQDQINRIGNQEIHTDIPESSHVNDNETNTFLNTVSRVIFQRWEISLTIVVKDKFVFDIIALIDSGAAENCLQESLVPIPLCEETSESLFGANGQRLAIKYKLTDVHIRNHDICIKQTFILVKNLKEKALLGIPFLSSIYPLWVDNQVLMETGSVKIKHHADKFSNIGLAFSTCHIYKILTVKQWGGNPNLSRNFLNHLSQDESAAFPSLGRTFKTKWWDALKNDASTDAVKQYFLKNPSQVSASDDMSQFLLKKQQLQAMLAAAKTPQEFQKILDEGSSSFSQENSYAESDDSTSYLPDNGDDCEGILPPIRRSNKHVSTQFKAACQMSSQPKKVVSEDFEPCGREVGSLFWVFLDYPRIGSSVPGSASPAG</sequence>